<gene>
    <name evidence="1" type="ORF">Tci_498811</name>
</gene>
<comment type="caution">
    <text evidence="1">The sequence shown here is derived from an EMBL/GenBank/DDBJ whole genome shotgun (WGS) entry which is preliminary data.</text>
</comment>
<evidence type="ECO:0000313" key="1">
    <source>
        <dbReference type="EMBL" id="GEZ26838.1"/>
    </source>
</evidence>
<accession>A0A699I8C4</accession>
<name>A0A699I8C4_TANCI</name>
<dbReference type="AlphaFoldDB" id="A0A699I8C4"/>
<sequence>YLYCINELEQEKSKKQKVKDDKEKKELKKCLKIIPDDGDDVTIDATPLSSKPPTIVDYKIYKEGRKCYFQIFRADGNSQMYFTFREDCWDIKTKDFIDAVKDYYYYWKKVNSEYVMENVLMGCGGSYVGNHRNKRDNKYKESTLCKRIRVVPCGYYLGEVYVKGSELLIPTPWSDESKNEKMSKDKGTEVMKDKFSHEHMCEEEVPSNNNIRKQSGDLIEMPSEVVEHRMDDCVPDEIDGAKGEHVSNHVVKKGNLEFLVWKQVANHSGDELVDKGRPLKRKKMYAE</sequence>
<evidence type="ECO:0008006" key="2">
    <source>
        <dbReference type="Google" id="ProtNLM"/>
    </source>
</evidence>
<protein>
    <recommendedName>
        <fullName evidence="2">Zinc finger, CCHC-type</fullName>
    </recommendedName>
</protein>
<feature type="non-terminal residue" evidence="1">
    <location>
        <position position="1"/>
    </location>
</feature>
<organism evidence="1">
    <name type="scientific">Tanacetum cinerariifolium</name>
    <name type="common">Dalmatian daisy</name>
    <name type="synonym">Chrysanthemum cinerariifolium</name>
    <dbReference type="NCBI Taxonomy" id="118510"/>
    <lineage>
        <taxon>Eukaryota</taxon>
        <taxon>Viridiplantae</taxon>
        <taxon>Streptophyta</taxon>
        <taxon>Embryophyta</taxon>
        <taxon>Tracheophyta</taxon>
        <taxon>Spermatophyta</taxon>
        <taxon>Magnoliopsida</taxon>
        <taxon>eudicotyledons</taxon>
        <taxon>Gunneridae</taxon>
        <taxon>Pentapetalae</taxon>
        <taxon>asterids</taxon>
        <taxon>campanulids</taxon>
        <taxon>Asterales</taxon>
        <taxon>Asteraceae</taxon>
        <taxon>Asteroideae</taxon>
        <taxon>Anthemideae</taxon>
        <taxon>Anthemidinae</taxon>
        <taxon>Tanacetum</taxon>
    </lineage>
</organism>
<reference evidence="1" key="1">
    <citation type="journal article" date="2019" name="Sci. Rep.">
        <title>Draft genome of Tanacetum cinerariifolium, the natural source of mosquito coil.</title>
        <authorList>
            <person name="Yamashiro T."/>
            <person name="Shiraishi A."/>
            <person name="Satake H."/>
            <person name="Nakayama K."/>
        </authorList>
    </citation>
    <scope>NUCLEOTIDE SEQUENCE</scope>
</reference>
<proteinExistence type="predicted"/>
<dbReference type="EMBL" id="BKCJ010259132">
    <property type="protein sequence ID" value="GEZ26838.1"/>
    <property type="molecule type" value="Genomic_DNA"/>
</dbReference>